<name>A0A7G7G2H6_9BACT</name>
<dbReference type="AlphaFoldDB" id="A0A7G7G2H6"/>
<protein>
    <submittedName>
        <fullName evidence="2">DUF3945 domain-containing protein</fullName>
    </submittedName>
</protein>
<organism evidence="2 3">
    <name type="scientific">Adhaeribacter swui</name>
    <dbReference type="NCBI Taxonomy" id="2086471"/>
    <lineage>
        <taxon>Bacteria</taxon>
        <taxon>Pseudomonadati</taxon>
        <taxon>Bacteroidota</taxon>
        <taxon>Cytophagia</taxon>
        <taxon>Cytophagales</taxon>
        <taxon>Hymenobacteraceae</taxon>
        <taxon>Adhaeribacter</taxon>
    </lineage>
</organism>
<geneLocation type="plasmid" evidence="2 3">
    <name>unnamed2</name>
</geneLocation>
<sequence length="220" mass="24596">MKFDIKDLPYSQFEQLGMSKRDVIKMNPQDLASMLNGGRTNLIPLTIALGNGINPIEAEVKLSLVRNPDNTVSLNVHPIQNQPKNTIGAIPAQWEQLLKGEIIIKEAKTFNGSVEPHLYQLDKQTNELLSARVNSIQVPNFIQGIAISSEQKEQLKQGQAIELEGKSAKEGFVIRLDLNEARGYKLLTREQSMEQAPGIKPNLPLEEFSIKETPRTTIKM</sequence>
<evidence type="ECO:0000313" key="3">
    <source>
        <dbReference type="Proteomes" id="UP000515237"/>
    </source>
</evidence>
<dbReference type="InterPro" id="IPR025343">
    <property type="entry name" value="DUF4099"/>
</dbReference>
<keyword evidence="3" id="KW-1185">Reference proteome</keyword>
<dbReference type="Proteomes" id="UP000515237">
    <property type="component" value="Plasmid unnamed2"/>
</dbReference>
<evidence type="ECO:0000259" key="1">
    <source>
        <dbReference type="Pfam" id="PF13351"/>
    </source>
</evidence>
<evidence type="ECO:0000313" key="2">
    <source>
        <dbReference type="EMBL" id="QNF31360.1"/>
    </source>
</evidence>
<dbReference type="Pfam" id="PF13351">
    <property type="entry name" value="DUF4099"/>
    <property type="match status" value="1"/>
</dbReference>
<accession>A0A7G7G2H6</accession>
<proteinExistence type="predicted"/>
<reference evidence="2 3" key="1">
    <citation type="journal article" date="2018" name="Int. J. Syst. Evol. Microbiol.">
        <title>Adhaeribacter swui sp. nov., isolated from wet mud.</title>
        <authorList>
            <person name="Kim D.U."/>
            <person name="Kim K.W."/>
            <person name="Kang M.S."/>
            <person name="Kim J.Y."/>
            <person name="Jang J.H."/>
            <person name="Kim M.K."/>
        </authorList>
    </citation>
    <scope>NUCLEOTIDE SEQUENCE [LARGE SCALE GENOMIC DNA]</scope>
    <source>
        <strain evidence="2 3">KCTC 52873</strain>
        <plasmid evidence="2">unnamed2</plasmid>
    </source>
</reference>
<feature type="domain" description="DUF4099" evidence="1">
    <location>
        <begin position="3"/>
        <end position="85"/>
    </location>
</feature>
<dbReference type="EMBL" id="CP055155">
    <property type="protein sequence ID" value="QNF31360.1"/>
    <property type="molecule type" value="Genomic_DNA"/>
</dbReference>
<gene>
    <name evidence="2" type="ORF">HUW51_00970</name>
</gene>
<keyword evidence="2" id="KW-0614">Plasmid</keyword>
<dbReference type="RefSeq" id="WP_185269926.1">
    <property type="nucleotide sequence ID" value="NZ_CP055155.1"/>
</dbReference>
<dbReference type="KEGG" id="aswu:HUW51_00970"/>